<accession>W0RQ27</accession>
<dbReference type="PROSITE" id="PS51257">
    <property type="entry name" value="PROKAR_LIPOPROTEIN"/>
    <property type="match status" value="1"/>
</dbReference>
<dbReference type="PANTHER" id="PTHR36842:SF1">
    <property type="entry name" value="PROTEIN TOLB"/>
    <property type="match status" value="1"/>
</dbReference>
<dbReference type="KEGG" id="gba:J421_5569"/>
<reference evidence="2 3" key="1">
    <citation type="journal article" date="2014" name="Genome Announc.">
        <title>Genome Sequence and Methylome of Soil Bacterium Gemmatirosa kalamazoonensis KBS708T, a Member of the Rarely Cultivated Gemmatimonadetes Phylum.</title>
        <authorList>
            <person name="Debruyn J.M."/>
            <person name="Radosevich M."/>
            <person name="Wommack K.E."/>
            <person name="Polson S.W."/>
            <person name="Hauser L.J."/>
            <person name="Fawaz M.N."/>
            <person name="Korlach J."/>
            <person name="Tsai Y.C."/>
        </authorList>
    </citation>
    <scope>NUCLEOTIDE SEQUENCE [LARGE SCALE GENOMIC DNA]</scope>
    <source>
        <strain evidence="2 3">KBS708</strain>
        <plasmid evidence="3">Plasmid 1</plasmid>
    </source>
</reference>
<geneLocation type="plasmid" evidence="2 3">
    <name>1</name>
</geneLocation>
<evidence type="ECO:0000256" key="1">
    <source>
        <dbReference type="ARBA" id="ARBA00009820"/>
    </source>
</evidence>
<dbReference type="InterPro" id="IPR011659">
    <property type="entry name" value="WD40"/>
</dbReference>
<keyword evidence="2" id="KW-0614">Plasmid</keyword>
<dbReference type="AlphaFoldDB" id="W0RQ27"/>
<organism evidence="2 3">
    <name type="scientific">Gemmatirosa kalamazoonensis</name>
    <dbReference type="NCBI Taxonomy" id="861299"/>
    <lineage>
        <taxon>Bacteria</taxon>
        <taxon>Pseudomonadati</taxon>
        <taxon>Gemmatimonadota</taxon>
        <taxon>Gemmatimonadia</taxon>
        <taxon>Gemmatimonadales</taxon>
        <taxon>Gemmatimonadaceae</taxon>
        <taxon>Gemmatirosa</taxon>
    </lineage>
</organism>
<proteinExistence type="inferred from homology"/>
<protein>
    <submittedName>
        <fullName evidence="2">WD40-like beta Propeller containing protein</fullName>
    </submittedName>
</protein>
<dbReference type="Gene3D" id="2.120.10.30">
    <property type="entry name" value="TolB, C-terminal domain"/>
    <property type="match status" value="2"/>
</dbReference>
<dbReference type="InterPro" id="IPR011042">
    <property type="entry name" value="6-blade_b-propeller_TolB-like"/>
</dbReference>
<dbReference type="EMBL" id="CP007129">
    <property type="protein sequence ID" value="AHG93104.1"/>
    <property type="molecule type" value="Genomic_DNA"/>
</dbReference>
<dbReference type="OrthoDB" id="9808778at2"/>
<gene>
    <name evidence="2" type="ORF">J421_5569</name>
</gene>
<evidence type="ECO:0000313" key="2">
    <source>
        <dbReference type="EMBL" id="AHG93104.1"/>
    </source>
</evidence>
<dbReference type="InParanoid" id="W0RQ27"/>
<dbReference type="RefSeq" id="WP_025414413.1">
    <property type="nucleotide sequence ID" value="NZ_CP007129.1"/>
</dbReference>
<sequence length="350" mass="37240">MSRPHPTSVSRRRPLPLVAALLVAACQDPTTPSLTPARPSAGLSPQPCTSYLCPSPYANHALFTRPLPTFLVGNTLYVLPNVHDLAPNGTIVKLAVGDDAEWDAQRKRIAYAGLVRFDPPAVPATTYVHRIFVMNAGGSGQTEITFSGDPNVVDRSPTWSPDGTRIAFVSSRDGHDHLYVMNADGSGLTQLTFDIASPTGGPSPDEDPAWSPDGTRIAYAHLQNGVFAIRTIAPDGTGSTTVQSSAGDLRHPSWNPDGVRLAFDIPAVSYCDLRVENLATNTTANVSLAALAGLDHCAYVRWSPDGAYLLFTAGSAGYGPRLFRVRASDGAFLTPLTDGTGYGDHDTAWR</sequence>
<dbReference type="PANTHER" id="PTHR36842">
    <property type="entry name" value="PROTEIN TOLB HOMOLOG"/>
    <property type="match status" value="1"/>
</dbReference>
<dbReference type="SUPFAM" id="SSF82171">
    <property type="entry name" value="DPP6 N-terminal domain-like"/>
    <property type="match status" value="1"/>
</dbReference>
<name>W0RQ27_9BACT</name>
<keyword evidence="3" id="KW-1185">Reference proteome</keyword>
<comment type="similarity">
    <text evidence="1">Belongs to the TolB family.</text>
</comment>
<dbReference type="Pfam" id="PF07676">
    <property type="entry name" value="PD40"/>
    <property type="match status" value="2"/>
</dbReference>
<dbReference type="HOGENOM" id="CLU_791697_0_0_0"/>
<dbReference type="Proteomes" id="UP000019151">
    <property type="component" value="Plasmid 1"/>
</dbReference>
<evidence type="ECO:0000313" key="3">
    <source>
        <dbReference type="Proteomes" id="UP000019151"/>
    </source>
</evidence>